<proteinExistence type="predicted"/>
<gene>
    <name evidence="1" type="ORF">BN437_3327</name>
</gene>
<reference evidence="1 2" key="2">
    <citation type="submission" date="2013-04" db="EMBL/GenBank/DDBJ databases">
        <title>Comparative genomics of 12 strains of Erwinia amylovora identifies a pan-genome with a large conserved core and provides insights into host specificity.</title>
        <authorList>
            <person name="Mann R.A."/>
            <person name="Smits T.H.M."/>
            <person name="Buehlmann A."/>
            <person name="Blom J."/>
            <person name="Goesmann A."/>
            <person name="Frey J.E."/>
            <person name="Plummer K.M."/>
            <person name="Beer S.V."/>
            <person name="Luck J."/>
            <person name="Duffy B."/>
            <person name="Rodoni B."/>
        </authorList>
    </citation>
    <scope>NUCLEOTIDE SEQUENCE [LARGE SCALE GENOMIC DNA]</scope>
    <source>
        <strain evidence="2">CFBP 1232</strain>
    </source>
</reference>
<dbReference type="AlphaFoldDB" id="A0A831A1B3"/>
<organism evidence="1 2">
    <name type="scientific">Erwinia amylovora NBRC 12687 = CFBP 1232</name>
    <dbReference type="NCBI Taxonomy" id="1219359"/>
    <lineage>
        <taxon>Bacteria</taxon>
        <taxon>Pseudomonadati</taxon>
        <taxon>Pseudomonadota</taxon>
        <taxon>Gammaproteobacteria</taxon>
        <taxon>Enterobacterales</taxon>
        <taxon>Erwiniaceae</taxon>
        <taxon>Erwinia</taxon>
    </lineage>
</organism>
<name>A0A831A1B3_ERWAM</name>
<evidence type="ECO:0000313" key="2">
    <source>
        <dbReference type="Proteomes" id="UP000013111"/>
    </source>
</evidence>
<dbReference type="EMBL" id="CAPB01000039">
    <property type="protein sequence ID" value="CCO95228.1"/>
    <property type="molecule type" value="Genomic_DNA"/>
</dbReference>
<evidence type="ECO:0000313" key="1">
    <source>
        <dbReference type="EMBL" id="CCO95228.1"/>
    </source>
</evidence>
<accession>A0A831A1B3</accession>
<sequence length="31" mass="3761">MICNRLNTHHPRFIQHLNHHIALRTGWEMLA</sequence>
<protein>
    <submittedName>
        <fullName evidence="1">Uncharacterized protein</fullName>
    </submittedName>
</protein>
<comment type="caution">
    <text evidence="1">The sequence shown here is derived from an EMBL/GenBank/DDBJ whole genome shotgun (WGS) entry which is preliminary data.</text>
</comment>
<dbReference type="Proteomes" id="UP000013111">
    <property type="component" value="Unassembled WGS sequence"/>
</dbReference>
<reference evidence="1 2" key="1">
    <citation type="submission" date="2012-11" db="EMBL/GenBank/DDBJ databases">
        <authorList>
            <person name="Linke B."/>
        </authorList>
    </citation>
    <scope>NUCLEOTIDE SEQUENCE [LARGE SCALE GENOMIC DNA]</scope>
    <source>
        <strain evidence="2">CFBP 1232</strain>
    </source>
</reference>